<organism evidence="1">
    <name type="scientific">Triticum urartu</name>
    <name type="common">Red wild einkorn</name>
    <name type="synonym">Crithodium urartu</name>
    <dbReference type="NCBI Taxonomy" id="4572"/>
    <lineage>
        <taxon>Eukaryota</taxon>
        <taxon>Viridiplantae</taxon>
        <taxon>Streptophyta</taxon>
        <taxon>Embryophyta</taxon>
        <taxon>Tracheophyta</taxon>
        <taxon>Spermatophyta</taxon>
        <taxon>Magnoliopsida</taxon>
        <taxon>Liliopsida</taxon>
        <taxon>Poales</taxon>
        <taxon>Poaceae</taxon>
        <taxon>BOP clade</taxon>
        <taxon>Pooideae</taxon>
        <taxon>Triticodae</taxon>
        <taxon>Triticeae</taxon>
        <taxon>Triticinae</taxon>
        <taxon>Triticum</taxon>
    </lineage>
</organism>
<proteinExistence type="predicted"/>
<dbReference type="EMBL" id="KD202202">
    <property type="protein sequence ID" value="EMS52808.1"/>
    <property type="molecule type" value="Genomic_DNA"/>
</dbReference>
<sequence length="51" mass="5813">MGKMAGAMDKFNPMVEHARLEEEALLGVDSLKQHTWYHGPKDQDLDSAKRE</sequence>
<accession>M7YQ93</accession>
<evidence type="ECO:0000313" key="1">
    <source>
        <dbReference type="EMBL" id="EMS52808.1"/>
    </source>
</evidence>
<dbReference type="AlphaFoldDB" id="M7YQ93"/>
<gene>
    <name evidence="1" type="ORF">TRIUR3_01239</name>
</gene>
<name>M7YQ93_TRIUA</name>
<reference evidence="1" key="1">
    <citation type="journal article" date="2013" name="Nature">
        <title>Draft genome of the wheat A-genome progenitor Triticum urartu.</title>
        <authorList>
            <person name="Ling H.Q."/>
            <person name="Zhao S."/>
            <person name="Liu D."/>
            <person name="Wang J."/>
            <person name="Sun H."/>
            <person name="Zhang C."/>
            <person name="Fan H."/>
            <person name="Li D."/>
            <person name="Dong L."/>
            <person name="Tao Y."/>
            <person name="Gao C."/>
            <person name="Wu H."/>
            <person name="Li Y."/>
            <person name="Cui Y."/>
            <person name="Guo X."/>
            <person name="Zheng S."/>
            <person name="Wang B."/>
            <person name="Yu K."/>
            <person name="Liang Q."/>
            <person name="Yang W."/>
            <person name="Lou X."/>
            <person name="Chen J."/>
            <person name="Feng M."/>
            <person name="Jian J."/>
            <person name="Zhang X."/>
            <person name="Luo G."/>
            <person name="Jiang Y."/>
            <person name="Liu J."/>
            <person name="Wang Z."/>
            <person name="Sha Y."/>
            <person name="Zhang B."/>
            <person name="Wu H."/>
            <person name="Tang D."/>
            <person name="Shen Q."/>
            <person name="Xue P."/>
            <person name="Zou S."/>
            <person name="Wang X."/>
            <person name="Liu X."/>
            <person name="Wang F."/>
            <person name="Yang Y."/>
            <person name="An X."/>
            <person name="Dong Z."/>
            <person name="Zhang K."/>
            <person name="Zhang X."/>
            <person name="Luo M.C."/>
            <person name="Dvorak J."/>
            <person name="Tong Y."/>
            <person name="Wang J."/>
            <person name="Yang H."/>
            <person name="Li Z."/>
            <person name="Wang D."/>
            <person name="Zhang A."/>
            <person name="Wang J."/>
        </authorList>
    </citation>
    <scope>NUCLEOTIDE SEQUENCE</scope>
</reference>
<protein>
    <submittedName>
        <fullName evidence="1">Uncharacterized protein</fullName>
    </submittedName>
</protein>